<feature type="transmembrane region" description="Helical" evidence="1">
    <location>
        <begin position="103"/>
        <end position="123"/>
    </location>
</feature>
<keyword evidence="1" id="KW-0472">Membrane</keyword>
<keyword evidence="3" id="KW-1185">Reference proteome</keyword>
<accession>A0A3E0HUI8</accession>
<keyword evidence="1" id="KW-0812">Transmembrane</keyword>
<evidence type="ECO:0000256" key="1">
    <source>
        <dbReference type="SAM" id="Phobius"/>
    </source>
</evidence>
<feature type="transmembrane region" description="Helical" evidence="1">
    <location>
        <begin position="166"/>
        <end position="186"/>
    </location>
</feature>
<protein>
    <recommendedName>
        <fullName evidence="4">Intracellular septation protein A</fullName>
    </recommendedName>
</protein>
<keyword evidence="1" id="KW-1133">Transmembrane helix</keyword>
<evidence type="ECO:0000313" key="3">
    <source>
        <dbReference type="Proteomes" id="UP000256269"/>
    </source>
</evidence>
<comment type="caution">
    <text evidence="2">The sequence shown here is derived from an EMBL/GenBank/DDBJ whole genome shotgun (WGS) entry which is preliminary data.</text>
</comment>
<dbReference type="Proteomes" id="UP000256269">
    <property type="component" value="Unassembled WGS sequence"/>
</dbReference>
<dbReference type="EMBL" id="QUNO01000004">
    <property type="protein sequence ID" value="REH50212.1"/>
    <property type="molecule type" value="Genomic_DNA"/>
</dbReference>
<dbReference type="RefSeq" id="WP_116174718.1">
    <property type="nucleotide sequence ID" value="NZ_CP144375.1"/>
</dbReference>
<name>A0A3E0HUI8_9PSEU</name>
<feature type="transmembrane region" description="Helical" evidence="1">
    <location>
        <begin position="79"/>
        <end position="97"/>
    </location>
</feature>
<evidence type="ECO:0000313" key="2">
    <source>
        <dbReference type="EMBL" id="REH50212.1"/>
    </source>
</evidence>
<dbReference type="OrthoDB" id="4544430at2"/>
<feature type="transmembrane region" description="Helical" evidence="1">
    <location>
        <begin position="46"/>
        <end position="67"/>
    </location>
</feature>
<sequence>MTTTQQIAATQTPTTAAQGQGALGRVLPLILDIALPLGSYYLLKNAFGLDAIPALVISGLVPAARTIWTTLRAGKPDQFALAVLVLTLVSIPITLLTGSPTFMLAKDGVGTATLGVYVGVMALRRQPVMTSAFKPFIANSAGKSAAWDDFSVNSTAFRDLLVRVNMVWAIGFVLEVAARLLIVFTLPFDTAVWATNIPLFAMIVGCSAVQRRWLVPVARMVNAAAGEK</sequence>
<dbReference type="NCBIfam" id="NF041646">
    <property type="entry name" value="VC0807_fam"/>
    <property type="match status" value="1"/>
</dbReference>
<dbReference type="AlphaFoldDB" id="A0A3E0HUI8"/>
<gene>
    <name evidence="2" type="ORF">BCF44_104488</name>
</gene>
<organism evidence="2 3">
    <name type="scientific">Kutzneria buriramensis</name>
    <dbReference type="NCBI Taxonomy" id="1045776"/>
    <lineage>
        <taxon>Bacteria</taxon>
        <taxon>Bacillati</taxon>
        <taxon>Actinomycetota</taxon>
        <taxon>Actinomycetes</taxon>
        <taxon>Pseudonocardiales</taxon>
        <taxon>Pseudonocardiaceae</taxon>
        <taxon>Kutzneria</taxon>
    </lineage>
</organism>
<feature type="transmembrane region" description="Helical" evidence="1">
    <location>
        <begin position="192"/>
        <end position="210"/>
    </location>
</feature>
<evidence type="ECO:0008006" key="4">
    <source>
        <dbReference type="Google" id="ProtNLM"/>
    </source>
</evidence>
<reference evidence="2 3" key="1">
    <citation type="submission" date="2018-08" db="EMBL/GenBank/DDBJ databases">
        <title>Genomic Encyclopedia of Archaeal and Bacterial Type Strains, Phase II (KMG-II): from individual species to whole genera.</title>
        <authorList>
            <person name="Goeker M."/>
        </authorList>
    </citation>
    <scope>NUCLEOTIDE SEQUENCE [LARGE SCALE GENOMIC DNA]</scope>
    <source>
        <strain evidence="2 3">DSM 45791</strain>
    </source>
</reference>
<proteinExistence type="predicted"/>